<accession>A0A090XBR6</accession>
<name>A0A090XBR6_IXORI</name>
<organism evidence="2">
    <name type="scientific">Ixodes ricinus</name>
    <name type="common">Common tick</name>
    <name type="synonym">Acarus ricinus</name>
    <dbReference type="NCBI Taxonomy" id="34613"/>
    <lineage>
        <taxon>Eukaryota</taxon>
        <taxon>Metazoa</taxon>
        <taxon>Ecdysozoa</taxon>
        <taxon>Arthropoda</taxon>
        <taxon>Chelicerata</taxon>
        <taxon>Arachnida</taxon>
        <taxon>Acari</taxon>
        <taxon>Parasitiformes</taxon>
        <taxon>Ixodida</taxon>
        <taxon>Ixodoidea</taxon>
        <taxon>Ixodidae</taxon>
        <taxon>Ixodinae</taxon>
        <taxon>Ixodes</taxon>
    </lineage>
</organism>
<proteinExistence type="evidence at transcript level"/>
<reference evidence="2" key="1">
    <citation type="journal article" date="2015" name="PLoS Negl. Trop. Dis.">
        <title>Deep Sequencing Analysis of the Ixodes ricinus Haemocytome.</title>
        <authorList>
            <person name="Kotsyfakis M."/>
            <person name="Kopacek P."/>
            <person name="Franta Z."/>
            <person name="Pedra J.H."/>
            <person name="Ribeiro J.M."/>
        </authorList>
    </citation>
    <scope>NUCLEOTIDE SEQUENCE</scope>
</reference>
<sequence>MSLEDPASFTDSPRRSPLSGGDPSTKHSPHAHTKTRYTDHRNLTNLSNTGRGTTWACFFFSNSDFASHVAREPPGYTKICPNLHPVVTVLYRSARYKHARIERQFCDVGHRAF</sequence>
<evidence type="ECO:0000256" key="1">
    <source>
        <dbReference type="SAM" id="MobiDB-lite"/>
    </source>
</evidence>
<dbReference type="EMBL" id="GBIH01001046">
    <property type="protein sequence ID" value="JAC93664.1"/>
    <property type="molecule type" value="mRNA"/>
</dbReference>
<feature type="region of interest" description="Disordered" evidence="1">
    <location>
        <begin position="1"/>
        <end position="47"/>
    </location>
</feature>
<dbReference type="AlphaFoldDB" id="A0A090XBR6"/>
<protein>
    <submittedName>
        <fullName evidence="2">Uncharacterized protein</fullName>
    </submittedName>
</protein>
<evidence type="ECO:0000313" key="2">
    <source>
        <dbReference type="EMBL" id="JAC93664.1"/>
    </source>
</evidence>